<comment type="caution">
    <text evidence="2">The sequence shown here is derived from an EMBL/GenBank/DDBJ whole genome shotgun (WGS) entry which is preliminary data.</text>
</comment>
<feature type="compositionally biased region" description="Low complexity" evidence="1">
    <location>
        <begin position="13"/>
        <end position="25"/>
    </location>
</feature>
<reference evidence="2 3" key="1">
    <citation type="journal article" date="2019" name="Int. J. Syst. Evol. Microbiol.">
        <title>The Global Catalogue of Microorganisms (GCM) 10K type strain sequencing project: providing services to taxonomists for standard genome sequencing and annotation.</title>
        <authorList>
            <consortium name="The Broad Institute Genomics Platform"/>
            <consortium name="The Broad Institute Genome Sequencing Center for Infectious Disease"/>
            <person name="Wu L."/>
            <person name="Ma J."/>
        </authorList>
    </citation>
    <scope>NUCLEOTIDE SEQUENCE [LARGE SCALE GENOMIC DNA]</scope>
    <source>
        <strain evidence="2 3">JCM 14545</strain>
    </source>
</reference>
<accession>A0ABN2SAG9</accession>
<dbReference type="RefSeq" id="WP_344428940.1">
    <property type="nucleotide sequence ID" value="NZ_BAAANN010000038.1"/>
</dbReference>
<evidence type="ECO:0000256" key="1">
    <source>
        <dbReference type="SAM" id="MobiDB-lite"/>
    </source>
</evidence>
<feature type="region of interest" description="Disordered" evidence="1">
    <location>
        <begin position="1"/>
        <end position="25"/>
    </location>
</feature>
<sequence>MNDTETSGEDSADVPPNAADTDPDDTVVVRTTTTTRTQPRTCAACGTALTQPAVGRPRRWCSPACRTRGWAHRHTAGTTPPEQVVHDRVTTTRRVLEARLPRTGREWHTTLDGLLDQLADEHSVIRLLNYDIEFIGEKLERASLLIAELQAHQEDRNRAYQATVDAQRREIYGVHIPRPTAVDDTEIGVDEGANVASPELSRQQRRARERERTKNLPPPQRLW</sequence>
<proteinExistence type="predicted"/>
<gene>
    <name evidence="2" type="ORF">GCM10009754_69950</name>
</gene>
<evidence type="ECO:0000313" key="2">
    <source>
        <dbReference type="EMBL" id="GAA1982935.1"/>
    </source>
</evidence>
<feature type="region of interest" description="Disordered" evidence="1">
    <location>
        <begin position="187"/>
        <end position="223"/>
    </location>
</feature>
<keyword evidence="3" id="KW-1185">Reference proteome</keyword>
<protein>
    <submittedName>
        <fullName evidence="2">Uncharacterized protein</fullName>
    </submittedName>
</protein>
<evidence type="ECO:0000313" key="3">
    <source>
        <dbReference type="Proteomes" id="UP001501116"/>
    </source>
</evidence>
<dbReference type="Proteomes" id="UP001501116">
    <property type="component" value="Unassembled WGS sequence"/>
</dbReference>
<feature type="compositionally biased region" description="Acidic residues" evidence="1">
    <location>
        <begin position="1"/>
        <end position="12"/>
    </location>
</feature>
<name>A0ABN2SAG9_9PSEU</name>
<organism evidence="2 3">
    <name type="scientific">Amycolatopsis minnesotensis</name>
    <dbReference type="NCBI Taxonomy" id="337894"/>
    <lineage>
        <taxon>Bacteria</taxon>
        <taxon>Bacillati</taxon>
        <taxon>Actinomycetota</taxon>
        <taxon>Actinomycetes</taxon>
        <taxon>Pseudonocardiales</taxon>
        <taxon>Pseudonocardiaceae</taxon>
        <taxon>Amycolatopsis</taxon>
    </lineage>
</organism>
<dbReference type="EMBL" id="BAAANN010000038">
    <property type="protein sequence ID" value="GAA1982935.1"/>
    <property type="molecule type" value="Genomic_DNA"/>
</dbReference>